<dbReference type="InterPro" id="IPR029044">
    <property type="entry name" value="Nucleotide-diphossugar_trans"/>
</dbReference>
<dbReference type="EMBL" id="DSJT01000017">
    <property type="protein sequence ID" value="HEF87299.1"/>
    <property type="molecule type" value="Genomic_DNA"/>
</dbReference>
<name>A0A7C2FP29_9CREN</name>
<dbReference type="InterPro" id="IPR005835">
    <property type="entry name" value="NTP_transferase_dom"/>
</dbReference>
<dbReference type="PANTHER" id="PTHR22572">
    <property type="entry name" value="SUGAR-1-PHOSPHATE GUANYL TRANSFERASE"/>
    <property type="match status" value="1"/>
</dbReference>
<keyword evidence="2" id="KW-0808">Transferase</keyword>
<evidence type="ECO:0000259" key="1">
    <source>
        <dbReference type="Pfam" id="PF00483"/>
    </source>
</evidence>
<dbReference type="GO" id="GO:0016740">
    <property type="term" value="F:transferase activity"/>
    <property type="evidence" value="ECO:0007669"/>
    <property type="project" value="UniProtKB-KW"/>
</dbReference>
<feature type="domain" description="Nucleotidyl transferase" evidence="1">
    <location>
        <begin position="3"/>
        <end position="226"/>
    </location>
</feature>
<organism evidence="2">
    <name type="scientific">Thermosphaera aggregans</name>
    <dbReference type="NCBI Taxonomy" id="54254"/>
    <lineage>
        <taxon>Archaea</taxon>
        <taxon>Thermoproteota</taxon>
        <taxon>Thermoprotei</taxon>
        <taxon>Desulfurococcales</taxon>
        <taxon>Desulfurococcaceae</taxon>
        <taxon>Thermosphaera</taxon>
    </lineage>
</organism>
<evidence type="ECO:0000313" key="2">
    <source>
        <dbReference type="EMBL" id="HEF87299.1"/>
    </source>
</evidence>
<dbReference type="SUPFAM" id="SSF53448">
    <property type="entry name" value="Nucleotide-diphospho-sugar transferases"/>
    <property type="match status" value="1"/>
</dbReference>
<comment type="caution">
    <text evidence="2">The sequence shown here is derived from an EMBL/GenBank/DDBJ whole genome shotgun (WGS) entry which is preliminary data.</text>
</comment>
<protein>
    <submittedName>
        <fullName evidence="2">Nucleotidyltransferase family protein</fullName>
    </submittedName>
</protein>
<dbReference type="Gene3D" id="3.90.550.10">
    <property type="entry name" value="Spore Coat Polysaccharide Biosynthesis Protein SpsA, Chain A"/>
    <property type="match status" value="1"/>
</dbReference>
<sequence>MLAAILAGGYGKRLRPFTNDVPKPMVQVGDKTLVEWQIEWLRKHGFNELVLLVGYKKEKLIEHVGSGSKYGVRVTYVIEDEPLGTGGAVKNAEHILSKTDVFLVVNGDILTDLDPKLLVEKLESTNGLLGVIASIPLPSPYGVLEISGDRVIGFTEKPLLKDYWINAGVYALKPEALRYFPEKGDLEKTAFPVMARDGVLGTVRYTDVFWKAIDTFKELEEASRTLMERYSSG</sequence>
<reference evidence="2" key="1">
    <citation type="journal article" date="2020" name="mSystems">
        <title>Genome- and Community-Level Interaction Insights into Carbon Utilization and Element Cycling Functions of Hydrothermarchaeota in Hydrothermal Sediment.</title>
        <authorList>
            <person name="Zhou Z."/>
            <person name="Liu Y."/>
            <person name="Xu W."/>
            <person name="Pan J."/>
            <person name="Luo Z.H."/>
            <person name="Li M."/>
        </authorList>
    </citation>
    <scope>NUCLEOTIDE SEQUENCE [LARGE SCALE GENOMIC DNA]</scope>
    <source>
        <strain evidence="2">SpSt-23</strain>
    </source>
</reference>
<dbReference type="CDD" id="cd04181">
    <property type="entry name" value="NTP_transferase"/>
    <property type="match status" value="1"/>
</dbReference>
<dbReference type="AlphaFoldDB" id="A0A7C2FP29"/>
<accession>A0A7C2FP29</accession>
<gene>
    <name evidence="2" type="ORF">ENP55_03210</name>
</gene>
<dbReference type="InterPro" id="IPR050486">
    <property type="entry name" value="Mannose-1P_guanyltransferase"/>
</dbReference>
<dbReference type="Pfam" id="PF00483">
    <property type="entry name" value="NTP_transferase"/>
    <property type="match status" value="1"/>
</dbReference>
<proteinExistence type="predicted"/>